<gene>
    <name evidence="2" type="ORF">Rhopal_004177-T1</name>
</gene>
<keyword evidence="3" id="KW-1185">Reference proteome</keyword>
<dbReference type="EMBL" id="BQKY01000008">
    <property type="protein sequence ID" value="GJN91159.1"/>
    <property type="molecule type" value="Genomic_DNA"/>
</dbReference>
<feature type="compositionally biased region" description="Basic and acidic residues" evidence="1">
    <location>
        <begin position="83"/>
        <end position="99"/>
    </location>
</feature>
<evidence type="ECO:0000313" key="2">
    <source>
        <dbReference type="EMBL" id="GJN91159.1"/>
    </source>
</evidence>
<evidence type="ECO:0000256" key="1">
    <source>
        <dbReference type="SAM" id="MobiDB-lite"/>
    </source>
</evidence>
<organism evidence="2 3">
    <name type="scientific">Rhodotorula paludigena</name>
    <dbReference type="NCBI Taxonomy" id="86838"/>
    <lineage>
        <taxon>Eukaryota</taxon>
        <taxon>Fungi</taxon>
        <taxon>Dikarya</taxon>
        <taxon>Basidiomycota</taxon>
        <taxon>Pucciniomycotina</taxon>
        <taxon>Microbotryomycetes</taxon>
        <taxon>Sporidiobolales</taxon>
        <taxon>Sporidiobolaceae</taxon>
        <taxon>Rhodotorula</taxon>
    </lineage>
</organism>
<protein>
    <submittedName>
        <fullName evidence="2">Uncharacterized protein</fullName>
    </submittedName>
</protein>
<reference evidence="2 3" key="1">
    <citation type="submission" date="2021-12" db="EMBL/GenBank/DDBJ databases">
        <title>High titer production of polyol ester of fatty acids by Rhodotorula paludigena BS15 towards product separation-free biomass refinery.</title>
        <authorList>
            <person name="Mano J."/>
            <person name="Ono H."/>
            <person name="Tanaka T."/>
            <person name="Naito K."/>
            <person name="Sushida H."/>
            <person name="Ike M."/>
            <person name="Tokuyasu K."/>
            <person name="Kitaoka M."/>
        </authorList>
    </citation>
    <scope>NUCLEOTIDE SEQUENCE [LARGE SCALE GENOMIC DNA]</scope>
    <source>
        <strain evidence="2 3">BS15</strain>
    </source>
</reference>
<feature type="region of interest" description="Disordered" evidence="1">
    <location>
        <begin position="83"/>
        <end position="102"/>
    </location>
</feature>
<dbReference type="Proteomes" id="UP001342314">
    <property type="component" value="Unassembled WGS sequence"/>
</dbReference>
<proteinExistence type="predicted"/>
<comment type="caution">
    <text evidence="2">The sequence shown here is derived from an EMBL/GenBank/DDBJ whole genome shotgun (WGS) entry which is preliminary data.</text>
</comment>
<name>A0AAV5GPH9_9BASI</name>
<evidence type="ECO:0000313" key="3">
    <source>
        <dbReference type="Proteomes" id="UP001342314"/>
    </source>
</evidence>
<sequence>MEQLPESVQPLAEAHMPAHLKQRLEDEQQRYSHGSSVDAELRDASARHDALLQDKVQHLHEQNEHCGLMMVVHWMQAKRVHEMHEHKLKETEERVETKKSTVAAQQAELSDLEARLRKADEVERLLRAKLGEQV</sequence>
<accession>A0AAV5GPH9</accession>
<dbReference type="AlphaFoldDB" id="A0AAV5GPH9"/>